<reference evidence="1" key="1">
    <citation type="journal article" date="2020" name="Stud. Mycol.">
        <title>101 Dothideomycetes genomes: a test case for predicting lifestyles and emergence of pathogens.</title>
        <authorList>
            <person name="Haridas S."/>
            <person name="Albert R."/>
            <person name="Binder M."/>
            <person name="Bloem J."/>
            <person name="Labutti K."/>
            <person name="Salamov A."/>
            <person name="Andreopoulos B."/>
            <person name="Baker S."/>
            <person name="Barry K."/>
            <person name="Bills G."/>
            <person name="Bluhm B."/>
            <person name="Cannon C."/>
            <person name="Castanera R."/>
            <person name="Culley D."/>
            <person name="Daum C."/>
            <person name="Ezra D."/>
            <person name="Gonzalez J."/>
            <person name="Henrissat B."/>
            <person name="Kuo A."/>
            <person name="Liang C."/>
            <person name="Lipzen A."/>
            <person name="Lutzoni F."/>
            <person name="Magnuson J."/>
            <person name="Mondo S."/>
            <person name="Nolan M."/>
            <person name="Ohm R."/>
            <person name="Pangilinan J."/>
            <person name="Park H.-J."/>
            <person name="Ramirez L."/>
            <person name="Alfaro M."/>
            <person name="Sun H."/>
            <person name="Tritt A."/>
            <person name="Yoshinaga Y."/>
            <person name="Zwiers L.-H."/>
            <person name="Turgeon B."/>
            <person name="Goodwin S."/>
            <person name="Spatafora J."/>
            <person name="Crous P."/>
            <person name="Grigoriev I."/>
        </authorList>
    </citation>
    <scope>NUCLEOTIDE SEQUENCE</scope>
    <source>
        <strain evidence="1">CBS 122367</strain>
    </source>
</reference>
<organism evidence="1 2">
    <name type="scientific">Lentithecium fluviatile CBS 122367</name>
    <dbReference type="NCBI Taxonomy" id="1168545"/>
    <lineage>
        <taxon>Eukaryota</taxon>
        <taxon>Fungi</taxon>
        <taxon>Dikarya</taxon>
        <taxon>Ascomycota</taxon>
        <taxon>Pezizomycotina</taxon>
        <taxon>Dothideomycetes</taxon>
        <taxon>Pleosporomycetidae</taxon>
        <taxon>Pleosporales</taxon>
        <taxon>Massarineae</taxon>
        <taxon>Lentitheciaceae</taxon>
        <taxon>Lentithecium</taxon>
    </lineage>
</organism>
<dbReference type="OrthoDB" id="3642826at2759"/>
<dbReference type="Proteomes" id="UP000799291">
    <property type="component" value="Unassembled WGS sequence"/>
</dbReference>
<protein>
    <submittedName>
        <fullName evidence="1">Uncharacterized protein</fullName>
    </submittedName>
</protein>
<accession>A0A6G1IZA5</accession>
<gene>
    <name evidence="1" type="ORF">K458DRAFT_305729</name>
</gene>
<name>A0A6G1IZA5_9PLEO</name>
<sequence>MPTQAPAPPVLTIGSSTLTANAATQFFIEPGQTLTPGGSATIDGTVVSLGPSASFVVIGGSTRILPTSTSYMIGSAILTPGGVITVSGSTISLATDGSDIVVNGVTATLHGQTHATITNPPLLTIGSETYTAADGSGTTFVIGSQTLTPGGIITVDGTTINLAPGATELVYGSAGESTTEALFPATATRAVFATGSGSAPASAGATGGDGEPTATSTAVGAGCVLQMSGYRRWIPAMVVGVVGFLA</sequence>
<dbReference type="AlphaFoldDB" id="A0A6G1IZA5"/>
<evidence type="ECO:0000313" key="2">
    <source>
        <dbReference type="Proteomes" id="UP000799291"/>
    </source>
</evidence>
<proteinExistence type="predicted"/>
<dbReference type="EMBL" id="MU005585">
    <property type="protein sequence ID" value="KAF2683219.1"/>
    <property type="molecule type" value="Genomic_DNA"/>
</dbReference>
<evidence type="ECO:0000313" key="1">
    <source>
        <dbReference type="EMBL" id="KAF2683219.1"/>
    </source>
</evidence>
<keyword evidence="2" id="KW-1185">Reference proteome</keyword>